<gene>
    <name evidence="1" type="ORF">ACN42_g5404</name>
</gene>
<organism evidence="1 2">
    <name type="scientific">Penicillium freii</name>
    <dbReference type="NCBI Taxonomy" id="48697"/>
    <lineage>
        <taxon>Eukaryota</taxon>
        <taxon>Fungi</taxon>
        <taxon>Dikarya</taxon>
        <taxon>Ascomycota</taxon>
        <taxon>Pezizomycotina</taxon>
        <taxon>Eurotiomycetes</taxon>
        <taxon>Eurotiomycetidae</taxon>
        <taxon>Eurotiales</taxon>
        <taxon>Aspergillaceae</taxon>
        <taxon>Penicillium</taxon>
    </lineage>
</organism>
<reference evidence="1 2" key="1">
    <citation type="submission" date="2015-10" db="EMBL/GenBank/DDBJ databases">
        <title>Genome sequencing of Penicillium freii.</title>
        <authorList>
            <person name="Nguyen H.D."/>
            <person name="Visagie C.M."/>
            <person name="Seifert K.A."/>
        </authorList>
    </citation>
    <scope>NUCLEOTIDE SEQUENCE [LARGE SCALE GENOMIC DNA]</scope>
    <source>
        <strain evidence="1 2">DAOM 242723</strain>
    </source>
</reference>
<dbReference type="Proteomes" id="UP000055045">
    <property type="component" value="Unassembled WGS sequence"/>
</dbReference>
<comment type="caution">
    <text evidence="1">The sequence shown here is derived from an EMBL/GenBank/DDBJ whole genome shotgun (WGS) entry which is preliminary data.</text>
</comment>
<accession>A0A101MJI4</accession>
<keyword evidence="2" id="KW-1185">Reference proteome</keyword>
<dbReference type="AlphaFoldDB" id="A0A101MJI4"/>
<dbReference type="EMBL" id="LLXE01000124">
    <property type="protein sequence ID" value="KUM61709.1"/>
    <property type="molecule type" value="Genomic_DNA"/>
</dbReference>
<evidence type="ECO:0000313" key="1">
    <source>
        <dbReference type="EMBL" id="KUM61709.1"/>
    </source>
</evidence>
<protein>
    <submittedName>
        <fullName evidence="1">Uncharacterized protein</fullName>
    </submittedName>
</protein>
<name>A0A101MJI4_PENFR</name>
<evidence type="ECO:0000313" key="2">
    <source>
        <dbReference type="Proteomes" id="UP000055045"/>
    </source>
</evidence>
<proteinExistence type="predicted"/>
<sequence length="84" mass="9548">MGLSTFYLVETRTQYIGIWLLVTCLRTLTSLFLYQQPPCVCVCGSGTFYSVKSVQFHHSFTHNLISFSSNGVSPRTKLKYTKKS</sequence>